<evidence type="ECO:0000313" key="1">
    <source>
        <dbReference type="EMBL" id="MBA0835314.1"/>
    </source>
</evidence>
<gene>
    <name evidence="1" type="ORF">Goarm_007598</name>
</gene>
<proteinExistence type="predicted"/>
<sequence length="31" mass="3740">MRKPLNLKAVEAVQRFFTVKVHWTVTFHNKN</sequence>
<comment type="caution">
    <text evidence="1">The sequence shown here is derived from an EMBL/GenBank/DDBJ whole genome shotgun (WGS) entry which is preliminary data.</text>
</comment>
<name>A0A7J9JMC1_9ROSI</name>
<keyword evidence="2" id="KW-1185">Reference proteome</keyword>
<accession>A0A7J9JMC1</accession>
<dbReference type="AlphaFoldDB" id="A0A7J9JMC1"/>
<protein>
    <submittedName>
        <fullName evidence="1">Uncharacterized protein</fullName>
    </submittedName>
</protein>
<reference evidence="1 2" key="1">
    <citation type="journal article" date="2019" name="Genome Biol. Evol.">
        <title>Insights into the evolution of the New World diploid cottons (Gossypium, subgenus Houzingenia) based on genome sequencing.</title>
        <authorList>
            <person name="Grover C.E."/>
            <person name="Arick M.A. 2nd"/>
            <person name="Thrash A."/>
            <person name="Conover J.L."/>
            <person name="Sanders W.S."/>
            <person name="Peterson D.G."/>
            <person name="Frelichowski J.E."/>
            <person name="Scheffler J.A."/>
            <person name="Scheffler B.E."/>
            <person name="Wendel J.F."/>
        </authorList>
    </citation>
    <scope>NUCLEOTIDE SEQUENCE [LARGE SCALE GENOMIC DNA]</scope>
    <source>
        <strain evidence="1">6</strain>
        <tissue evidence="1">Leaf</tissue>
    </source>
</reference>
<organism evidence="1 2">
    <name type="scientific">Gossypium armourianum</name>
    <dbReference type="NCBI Taxonomy" id="34283"/>
    <lineage>
        <taxon>Eukaryota</taxon>
        <taxon>Viridiplantae</taxon>
        <taxon>Streptophyta</taxon>
        <taxon>Embryophyta</taxon>
        <taxon>Tracheophyta</taxon>
        <taxon>Spermatophyta</taxon>
        <taxon>Magnoliopsida</taxon>
        <taxon>eudicotyledons</taxon>
        <taxon>Gunneridae</taxon>
        <taxon>Pentapetalae</taxon>
        <taxon>rosids</taxon>
        <taxon>malvids</taxon>
        <taxon>Malvales</taxon>
        <taxon>Malvaceae</taxon>
        <taxon>Malvoideae</taxon>
        <taxon>Gossypium</taxon>
    </lineage>
</organism>
<dbReference type="Proteomes" id="UP000593575">
    <property type="component" value="Unassembled WGS sequence"/>
</dbReference>
<evidence type="ECO:0000313" key="2">
    <source>
        <dbReference type="Proteomes" id="UP000593575"/>
    </source>
</evidence>
<dbReference type="EMBL" id="JABFAE010000008">
    <property type="protein sequence ID" value="MBA0835314.1"/>
    <property type="molecule type" value="Genomic_DNA"/>
</dbReference>